<accession>A0ABU9FH79</accession>
<proteinExistence type="predicted"/>
<evidence type="ECO:0000313" key="1">
    <source>
        <dbReference type="EMBL" id="MEL0564936.1"/>
    </source>
</evidence>
<protein>
    <recommendedName>
        <fullName evidence="3">DUF1828 domain-containing protein</fullName>
    </recommendedName>
</protein>
<comment type="caution">
    <text evidence="1">The sequence shown here is derived from an EMBL/GenBank/DDBJ whole genome shotgun (WGS) entry which is preliminary data.</text>
</comment>
<dbReference type="RefSeq" id="WP_101850285.1">
    <property type="nucleotide sequence ID" value="NZ_CATOVC010000001.1"/>
</dbReference>
<keyword evidence="2" id="KW-1185">Reference proteome</keyword>
<sequence>MLILDTLKSNYNRIVRINVTHSGNAIDYIFNEKDLQKQTKNVRKAVITSFETTENDIYFLANIETTDQVINLKSETTNREGQREALNSLLYQIKIECPELFELIQKSVKGWE</sequence>
<organism evidence="1 2">
    <name type="scientific">Lactobacillus jensenii</name>
    <dbReference type="NCBI Taxonomy" id="109790"/>
    <lineage>
        <taxon>Bacteria</taxon>
        <taxon>Bacillati</taxon>
        <taxon>Bacillota</taxon>
        <taxon>Bacilli</taxon>
        <taxon>Lactobacillales</taxon>
        <taxon>Lactobacillaceae</taxon>
        <taxon>Lactobacillus</taxon>
    </lineage>
</organism>
<reference evidence="1 2" key="1">
    <citation type="submission" date="2024-04" db="EMBL/GenBank/DDBJ databases">
        <title>Three lactobacilli isolated from voided urine samples from females with type 2 diabetes.</title>
        <authorList>
            <person name="Kula A."/>
            <person name="Stegman N."/>
            <person name="Putonti C."/>
        </authorList>
    </citation>
    <scope>NUCLEOTIDE SEQUENCE [LARGE SCALE GENOMIC DNA]</scope>
    <source>
        <strain evidence="1 2">1855</strain>
    </source>
</reference>
<dbReference type="EMBL" id="JBBVUL010000005">
    <property type="protein sequence ID" value="MEL0564936.1"/>
    <property type="molecule type" value="Genomic_DNA"/>
</dbReference>
<name>A0ABU9FH79_LACJE</name>
<evidence type="ECO:0008006" key="3">
    <source>
        <dbReference type="Google" id="ProtNLM"/>
    </source>
</evidence>
<evidence type="ECO:0000313" key="2">
    <source>
        <dbReference type="Proteomes" id="UP001385848"/>
    </source>
</evidence>
<dbReference type="Proteomes" id="UP001385848">
    <property type="component" value="Unassembled WGS sequence"/>
</dbReference>
<gene>
    <name evidence="1" type="ORF">AAC431_03225</name>
</gene>